<evidence type="ECO:0000256" key="12">
    <source>
        <dbReference type="ARBA" id="ARBA00023315"/>
    </source>
</evidence>
<evidence type="ECO:0000256" key="3">
    <source>
        <dbReference type="ARBA" id="ARBA00019082"/>
    </source>
</evidence>
<feature type="transmembrane region" description="Helical" evidence="14">
    <location>
        <begin position="187"/>
        <end position="206"/>
    </location>
</feature>
<keyword evidence="5" id="KW-0808">Transferase</keyword>
<protein>
    <recommendedName>
        <fullName evidence="3">Glycerophosphocholine acyltransferase 1</fullName>
    </recommendedName>
</protein>
<comment type="subcellular location">
    <subcellularLocation>
        <location evidence="1">Membrane</location>
        <topology evidence="1">Multi-pass membrane protein</topology>
    </subcellularLocation>
</comment>
<sequence>MDTPSSSRPPSPPLRTADMPTTGLGYFSVPFERFARDEIADWAGGFTLLDTMETYFDSRLDLLQRRLSKQSERLKIRAEETLNEMFKKDLFKRRPSSSTSQQFERDMQKFKVKVVSSRLISLAAAWHTANVVRTREKLTFFWGVMSLLFTSLMFGMAPEWIHVAYTLQAAYYLPMRLYLYKKRAWHYFLFDLCYYANILNFVYIWFLPSSSALFVACYCLSHGSLASAVITWRNSLVFHDFDKVTSLFIHVYPPLTFSVIRHFYPNAERRFPALLELAHLQPMRAMLLSGIIYLIWQGLYWKFVLVDRRTKIESGQRTTSLTFLLNDRRGVIGRALARVPRQYRELAFMAGQFAYTVLTELPAVFLLYDSSFWSGTFLIFIFAVSVWNGGGFYIEVFGRKFEKELEALRKELADATSRSQGSSPILGPQSDDDLSTVAGSPDIVAKTLSPEISTTDLPLDTLTKANGHTQ</sequence>
<evidence type="ECO:0000256" key="1">
    <source>
        <dbReference type="ARBA" id="ARBA00004141"/>
    </source>
</evidence>
<feature type="region of interest" description="Disordered" evidence="13">
    <location>
        <begin position="418"/>
        <end position="438"/>
    </location>
</feature>
<keyword evidence="16" id="KW-1185">Reference proteome</keyword>
<evidence type="ECO:0000256" key="14">
    <source>
        <dbReference type="SAM" id="Phobius"/>
    </source>
</evidence>
<evidence type="ECO:0000256" key="10">
    <source>
        <dbReference type="ARBA" id="ARBA00023209"/>
    </source>
</evidence>
<organism evidence="15 16">
    <name type="scientific">Postia placenta MAD-698-R-SB12</name>
    <dbReference type="NCBI Taxonomy" id="670580"/>
    <lineage>
        <taxon>Eukaryota</taxon>
        <taxon>Fungi</taxon>
        <taxon>Dikarya</taxon>
        <taxon>Basidiomycota</taxon>
        <taxon>Agaricomycotina</taxon>
        <taxon>Agaricomycetes</taxon>
        <taxon>Polyporales</taxon>
        <taxon>Adustoporiaceae</taxon>
        <taxon>Rhodonia</taxon>
    </lineage>
</organism>
<feature type="transmembrane region" description="Helical" evidence="14">
    <location>
        <begin position="372"/>
        <end position="394"/>
    </location>
</feature>
<evidence type="ECO:0000256" key="8">
    <source>
        <dbReference type="ARBA" id="ARBA00023098"/>
    </source>
</evidence>
<dbReference type="OrthoDB" id="406287at2759"/>
<dbReference type="STRING" id="670580.A0A1X6MSE8"/>
<evidence type="ECO:0000256" key="2">
    <source>
        <dbReference type="ARBA" id="ARBA00006675"/>
    </source>
</evidence>
<dbReference type="PANTHER" id="PTHR31201:SF1">
    <property type="entry name" value="GLYCEROPHOSPHOCHOLINE ACYLTRANSFERASE 1"/>
    <property type="match status" value="1"/>
</dbReference>
<dbReference type="GO" id="GO:0016020">
    <property type="term" value="C:membrane"/>
    <property type="evidence" value="ECO:0007669"/>
    <property type="project" value="UniProtKB-SubCell"/>
</dbReference>
<evidence type="ECO:0000256" key="9">
    <source>
        <dbReference type="ARBA" id="ARBA00023136"/>
    </source>
</evidence>
<dbReference type="GO" id="GO:0016746">
    <property type="term" value="F:acyltransferase activity"/>
    <property type="evidence" value="ECO:0007669"/>
    <property type="project" value="UniProtKB-KW"/>
</dbReference>
<comment type="similarity">
    <text evidence="2">Belongs to the GPC1 family.</text>
</comment>
<dbReference type="EMBL" id="KZ110602">
    <property type="protein sequence ID" value="OSX59307.1"/>
    <property type="molecule type" value="Genomic_DNA"/>
</dbReference>
<evidence type="ECO:0000256" key="7">
    <source>
        <dbReference type="ARBA" id="ARBA00022989"/>
    </source>
</evidence>
<dbReference type="AlphaFoldDB" id="A0A1X6MSE8"/>
<name>A0A1X6MSE8_9APHY</name>
<keyword evidence="7 14" id="KW-1133">Transmembrane helix</keyword>
<dbReference type="InterPro" id="IPR021261">
    <property type="entry name" value="GPCAT"/>
</dbReference>
<accession>A0A1X6MSE8</accession>
<dbReference type="PANTHER" id="PTHR31201">
    <property type="entry name" value="OS01G0585100 PROTEIN"/>
    <property type="match status" value="1"/>
</dbReference>
<dbReference type="Pfam" id="PF10998">
    <property type="entry name" value="DUF2838"/>
    <property type="match status" value="1"/>
</dbReference>
<evidence type="ECO:0000313" key="16">
    <source>
        <dbReference type="Proteomes" id="UP000194127"/>
    </source>
</evidence>
<keyword evidence="11" id="KW-1208">Phospholipid metabolism</keyword>
<evidence type="ECO:0000256" key="6">
    <source>
        <dbReference type="ARBA" id="ARBA00022692"/>
    </source>
</evidence>
<keyword evidence="9 14" id="KW-0472">Membrane</keyword>
<keyword evidence="6 14" id="KW-0812">Transmembrane</keyword>
<evidence type="ECO:0000256" key="11">
    <source>
        <dbReference type="ARBA" id="ARBA00023264"/>
    </source>
</evidence>
<evidence type="ECO:0000256" key="4">
    <source>
        <dbReference type="ARBA" id="ARBA00022516"/>
    </source>
</evidence>
<evidence type="ECO:0000313" key="15">
    <source>
        <dbReference type="EMBL" id="OSX59307.1"/>
    </source>
</evidence>
<keyword evidence="8" id="KW-0443">Lipid metabolism</keyword>
<feature type="transmembrane region" description="Helical" evidence="14">
    <location>
        <begin position="212"/>
        <end position="232"/>
    </location>
</feature>
<evidence type="ECO:0000256" key="13">
    <source>
        <dbReference type="SAM" id="MobiDB-lite"/>
    </source>
</evidence>
<dbReference type="GO" id="GO:0006656">
    <property type="term" value="P:phosphatidylcholine biosynthetic process"/>
    <property type="evidence" value="ECO:0007669"/>
    <property type="project" value="TreeGrafter"/>
</dbReference>
<dbReference type="RefSeq" id="XP_024336101.1">
    <property type="nucleotide sequence ID" value="XM_024486464.1"/>
</dbReference>
<feature type="transmembrane region" description="Helical" evidence="14">
    <location>
        <begin position="138"/>
        <end position="157"/>
    </location>
</feature>
<keyword evidence="10" id="KW-0594">Phospholipid biosynthesis</keyword>
<feature type="transmembrane region" description="Helical" evidence="14">
    <location>
        <begin position="244"/>
        <end position="264"/>
    </location>
</feature>
<gene>
    <name evidence="15" type="ORF">POSPLADRAFT_1150825</name>
</gene>
<feature type="transmembrane region" description="Helical" evidence="14">
    <location>
        <begin position="284"/>
        <end position="301"/>
    </location>
</feature>
<feature type="transmembrane region" description="Helical" evidence="14">
    <location>
        <begin position="346"/>
        <end position="366"/>
    </location>
</feature>
<keyword evidence="12" id="KW-0012">Acyltransferase</keyword>
<dbReference type="Proteomes" id="UP000194127">
    <property type="component" value="Unassembled WGS sequence"/>
</dbReference>
<keyword evidence="4" id="KW-0444">Lipid biosynthesis</keyword>
<evidence type="ECO:0000256" key="5">
    <source>
        <dbReference type="ARBA" id="ARBA00022679"/>
    </source>
</evidence>
<reference evidence="15 16" key="1">
    <citation type="submission" date="2017-04" db="EMBL/GenBank/DDBJ databases">
        <title>Genome Sequence of the Model Brown-Rot Fungus Postia placenta SB12.</title>
        <authorList>
            <consortium name="DOE Joint Genome Institute"/>
            <person name="Gaskell J."/>
            <person name="Kersten P."/>
            <person name="Larrondo L.F."/>
            <person name="Canessa P."/>
            <person name="Martinez D."/>
            <person name="Hibbett D."/>
            <person name="Schmoll M."/>
            <person name="Kubicek C.P."/>
            <person name="Martinez A.T."/>
            <person name="Yadav J."/>
            <person name="Master E."/>
            <person name="Magnuson J.K."/>
            <person name="James T."/>
            <person name="Yaver D."/>
            <person name="Berka R."/>
            <person name="Labutti K."/>
            <person name="Lipzen A."/>
            <person name="Aerts A."/>
            <person name="Barry K."/>
            <person name="Henrissat B."/>
            <person name="Blanchette R."/>
            <person name="Grigoriev I."/>
            <person name="Cullen D."/>
        </authorList>
    </citation>
    <scope>NUCLEOTIDE SEQUENCE [LARGE SCALE GENOMIC DNA]</scope>
    <source>
        <strain evidence="15 16">MAD-698-R-SB12</strain>
    </source>
</reference>
<proteinExistence type="inferred from homology"/>
<dbReference type="GeneID" id="36331413"/>